<feature type="region of interest" description="Disordered" evidence="1">
    <location>
        <begin position="86"/>
        <end position="105"/>
    </location>
</feature>
<organism evidence="2">
    <name type="scientific">Hexamita inflata</name>
    <dbReference type="NCBI Taxonomy" id="28002"/>
    <lineage>
        <taxon>Eukaryota</taxon>
        <taxon>Metamonada</taxon>
        <taxon>Diplomonadida</taxon>
        <taxon>Hexamitidae</taxon>
        <taxon>Hexamitinae</taxon>
        <taxon>Hexamita</taxon>
    </lineage>
</organism>
<comment type="caution">
    <text evidence="2">The sequence shown here is derived from an EMBL/GenBank/DDBJ whole genome shotgun (WGS) entry which is preliminary data.</text>
</comment>
<dbReference type="AlphaFoldDB" id="A0AA86U3Y8"/>
<feature type="compositionally biased region" description="Polar residues" evidence="1">
    <location>
        <begin position="1"/>
        <end position="15"/>
    </location>
</feature>
<reference evidence="2" key="1">
    <citation type="submission" date="2023-06" db="EMBL/GenBank/DDBJ databases">
        <authorList>
            <person name="Kurt Z."/>
        </authorList>
    </citation>
    <scope>NUCLEOTIDE SEQUENCE</scope>
</reference>
<keyword evidence="4" id="KW-1185">Reference proteome</keyword>
<evidence type="ECO:0000313" key="2">
    <source>
        <dbReference type="EMBL" id="CAI9941470.1"/>
    </source>
</evidence>
<accession>A0AA86U3Y8</accession>
<reference evidence="3 4" key="2">
    <citation type="submission" date="2024-07" db="EMBL/GenBank/DDBJ databases">
        <authorList>
            <person name="Akdeniz Z."/>
        </authorList>
    </citation>
    <scope>NUCLEOTIDE SEQUENCE [LARGE SCALE GENOMIC DNA]</scope>
</reference>
<gene>
    <name evidence="2" type="ORF">HINF_LOCUS29115</name>
    <name evidence="3" type="ORF">HINF_LOCUS30304</name>
</gene>
<sequence length="120" mass="13894">MLKSLLNRSQAPQTQPKKHKNKLLSFREENNNPVLNEIMLQLRDRKKLAELGRSYNSNSSKQSGTELSSDFSDAVDVETLRKLRKVSLKENSSSNSNSEFKRKTERKGYDEIDFDVFQLL</sequence>
<evidence type="ECO:0000313" key="4">
    <source>
        <dbReference type="Proteomes" id="UP001642409"/>
    </source>
</evidence>
<dbReference type="Proteomes" id="UP001642409">
    <property type="component" value="Unassembled WGS sequence"/>
</dbReference>
<feature type="region of interest" description="Disordered" evidence="1">
    <location>
        <begin position="51"/>
        <end position="72"/>
    </location>
</feature>
<evidence type="ECO:0000313" key="3">
    <source>
        <dbReference type="EMBL" id="CAL6025466.1"/>
    </source>
</evidence>
<dbReference type="EMBL" id="CAXDID020000099">
    <property type="protein sequence ID" value="CAL6025466.1"/>
    <property type="molecule type" value="Genomic_DNA"/>
</dbReference>
<protein>
    <submittedName>
        <fullName evidence="3">Hypothetical_protein</fullName>
    </submittedName>
</protein>
<feature type="compositionally biased region" description="Polar residues" evidence="1">
    <location>
        <begin position="54"/>
        <end position="71"/>
    </location>
</feature>
<name>A0AA86U3Y8_9EUKA</name>
<proteinExistence type="predicted"/>
<feature type="region of interest" description="Disordered" evidence="1">
    <location>
        <begin position="1"/>
        <end position="28"/>
    </location>
</feature>
<evidence type="ECO:0000256" key="1">
    <source>
        <dbReference type="SAM" id="MobiDB-lite"/>
    </source>
</evidence>
<dbReference type="EMBL" id="CATOUU010000694">
    <property type="protein sequence ID" value="CAI9941470.1"/>
    <property type="molecule type" value="Genomic_DNA"/>
</dbReference>